<dbReference type="InterPro" id="IPR002933">
    <property type="entry name" value="Peptidase_M20"/>
</dbReference>
<dbReference type="InterPro" id="IPR036264">
    <property type="entry name" value="Bact_exopeptidase_dim_dom"/>
</dbReference>
<keyword evidence="7" id="KW-0170">Cobalt</keyword>
<dbReference type="PANTHER" id="PTHR43808">
    <property type="entry name" value="ACETYLORNITHINE DEACETYLASE"/>
    <property type="match status" value="1"/>
</dbReference>
<dbReference type="SUPFAM" id="SSF53187">
    <property type="entry name" value="Zn-dependent exopeptidases"/>
    <property type="match status" value="1"/>
</dbReference>
<dbReference type="InterPro" id="IPR050072">
    <property type="entry name" value="Peptidase_M20A"/>
</dbReference>
<evidence type="ECO:0000256" key="1">
    <source>
        <dbReference type="ARBA" id="ARBA00001941"/>
    </source>
</evidence>
<dbReference type="GO" id="GO:0016787">
    <property type="term" value="F:hydrolase activity"/>
    <property type="evidence" value="ECO:0007669"/>
    <property type="project" value="UniProtKB-KW"/>
</dbReference>
<dbReference type="NCBIfam" id="NF009555">
    <property type="entry name" value="PRK13004.1"/>
    <property type="match status" value="1"/>
</dbReference>
<dbReference type="SUPFAM" id="SSF55031">
    <property type="entry name" value="Bacterial exopeptidase dimerisation domain"/>
    <property type="match status" value="1"/>
</dbReference>
<keyword evidence="5 9" id="KW-0378">Hydrolase</keyword>
<evidence type="ECO:0000256" key="4">
    <source>
        <dbReference type="ARBA" id="ARBA00022723"/>
    </source>
</evidence>
<dbReference type="Proteomes" id="UP000282930">
    <property type="component" value="Chromosome"/>
</dbReference>
<dbReference type="RefSeq" id="WP_127351126.1">
    <property type="nucleotide sequence ID" value="NZ_CP034791.1"/>
</dbReference>
<gene>
    <name evidence="9" type="ORF">ELD05_01760</name>
</gene>
<sequence length="407" mass="44905">MIWTEIIRCSNDFKEDVIAFAQKLIQTPSLSGSEGDVAELCLNEMKKLGYDEVFIDDIGNVVGIIKGTGNGPNIMFNSHMDHVDPGDESNWEYPPYGGIIADGYIHGRAASDVKGGLAAQIYAGGVLKKLGIKLKGDFIFTGVVQEEPAEMFGMRYLCDKTFAQKGIKFDLMVSSEATSMDIYLGHRGRIELEIVTKGRTSHGSAPWRGINAITLMVPVITEIQKLAKNLPKHEFLGQSTIAPTIISCSPGRLSIIPDRCTLCVDRRIVPGETKEEVLSQIQQILDMLKQSVPNFNAEVRIRKVVETSYKGYSEECEKYMMPWYVEPDHPFVIKAVEALKQIGQNPGFGKWDFGTDASYVTGVLGIPTIGYSCMEEKYAHTPYDRVKIDDLIKSVAGNAAIAYNIAG</sequence>
<comment type="cofactor">
    <cofactor evidence="1">
        <name>Co(2+)</name>
        <dbReference type="ChEBI" id="CHEBI:48828"/>
    </cofactor>
</comment>
<evidence type="ECO:0000256" key="7">
    <source>
        <dbReference type="ARBA" id="ARBA00023285"/>
    </source>
</evidence>
<evidence type="ECO:0000256" key="5">
    <source>
        <dbReference type="ARBA" id="ARBA00022801"/>
    </source>
</evidence>
<evidence type="ECO:0000256" key="6">
    <source>
        <dbReference type="ARBA" id="ARBA00022833"/>
    </source>
</evidence>
<evidence type="ECO:0000256" key="3">
    <source>
        <dbReference type="ARBA" id="ARBA00006247"/>
    </source>
</evidence>
<dbReference type="Gene3D" id="3.40.630.10">
    <property type="entry name" value="Zn peptidases"/>
    <property type="match status" value="2"/>
</dbReference>
<dbReference type="NCBIfam" id="TIGR01910">
    <property type="entry name" value="DapE-ArgE"/>
    <property type="match status" value="1"/>
</dbReference>
<dbReference type="GO" id="GO:0046872">
    <property type="term" value="F:metal ion binding"/>
    <property type="evidence" value="ECO:0007669"/>
    <property type="project" value="UniProtKB-KW"/>
</dbReference>
<dbReference type="AlphaFoldDB" id="A0A3T0D2S2"/>
<evidence type="ECO:0000256" key="2">
    <source>
        <dbReference type="ARBA" id="ARBA00001947"/>
    </source>
</evidence>
<dbReference type="NCBIfam" id="TIGR03526">
    <property type="entry name" value="selenium_YgeY"/>
    <property type="match status" value="1"/>
</dbReference>
<dbReference type="InterPro" id="IPR017706">
    <property type="entry name" value="Peptidase_M20/DapE_YgeY"/>
</dbReference>
<dbReference type="Gene3D" id="3.30.70.360">
    <property type="match status" value="1"/>
</dbReference>
<proteinExistence type="inferred from homology"/>
<dbReference type="InterPro" id="IPR011650">
    <property type="entry name" value="Peptidase_M20_dimer"/>
</dbReference>
<dbReference type="KEGG" id="ccha:ELD05_01760"/>
<reference evidence="9 10" key="1">
    <citation type="submission" date="2018-12" db="EMBL/GenBank/DDBJ databases">
        <title>Genome sequence from the cellulolytic species, Caldicellulosiruptor changbaiensis.</title>
        <authorList>
            <person name="Blumer-Schuette S.E."/>
            <person name="Mendoza C."/>
        </authorList>
    </citation>
    <scope>NUCLEOTIDE SEQUENCE [LARGE SCALE GENOMIC DNA]</scope>
    <source>
        <strain evidence="9 10">CBS-Z</strain>
    </source>
</reference>
<accession>A0A3T0D2S2</accession>
<dbReference type="Pfam" id="PF01546">
    <property type="entry name" value="Peptidase_M20"/>
    <property type="match status" value="1"/>
</dbReference>
<evidence type="ECO:0000259" key="8">
    <source>
        <dbReference type="Pfam" id="PF07687"/>
    </source>
</evidence>
<dbReference type="EMBL" id="CP034791">
    <property type="protein sequence ID" value="AZT89505.1"/>
    <property type="molecule type" value="Genomic_DNA"/>
</dbReference>
<protein>
    <submittedName>
        <fullName evidence="9">YgeY family selenium metabolism-linked hydrolase</fullName>
    </submittedName>
</protein>
<evidence type="ECO:0000313" key="9">
    <source>
        <dbReference type="EMBL" id="AZT89505.1"/>
    </source>
</evidence>
<keyword evidence="6" id="KW-0862">Zinc</keyword>
<dbReference type="Pfam" id="PF07687">
    <property type="entry name" value="M20_dimer"/>
    <property type="match status" value="1"/>
</dbReference>
<comment type="cofactor">
    <cofactor evidence="2">
        <name>Zn(2+)</name>
        <dbReference type="ChEBI" id="CHEBI:29105"/>
    </cofactor>
</comment>
<name>A0A3T0D2S2_9FIRM</name>
<comment type="similarity">
    <text evidence="3">Belongs to the peptidase M20A family.</text>
</comment>
<evidence type="ECO:0000313" key="10">
    <source>
        <dbReference type="Proteomes" id="UP000282930"/>
    </source>
</evidence>
<keyword evidence="4" id="KW-0479">Metal-binding</keyword>
<organism evidence="9 10">
    <name type="scientific">Caldicellulosiruptor changbaiensis</name>
    <dbReference type="NCBI Taxonomy" id="1222016"/>
    <lineage>
        <taxon>Bacteria</taxon>
        <taxon>Bacillati</taxon>
        <taxon>Bacillota</taxon>
        <taxon>Bacillota incertae sedis</taxon>
        <taxon>Caldicellulosiruptorales</taxon>
        <taxon>Caldicellulosiruptoraceae</taxon>
        <taxon>Caldicellulosiruptor</taxon>
    </lineage>
</organism>
<keyword evidence="10" id="KW-1185">Reference proteome</keyword>
<dbReference type="InterPro" id="IPR010182">
    <property type="entry name" value="ArgE/DapE"/>
</dbReference>
<feature type="domain" description="Peptidase M20 dimerisation" evidence="8">
    <location>
        <begin position="185"/>
        <end position="286"/>
    </location>
</feature>